<proteinExistence type="predicted"/>
<sequence>MAAVTDDSVYSDCPAWCSRQHRANGYHYSSWEELTADDGDLSLQVRALRAGGEDQLELLIRNEETAVEMTLDPAQAHQFSANLKKVVLALQMTEL</sequence>
<dbReference type="AlphaFoldDB" id="A0A9W6W4S8"/>
<dbReference type="Pfam" id="PF21848">
    <property type="entry name" value="DUF6907"/>
    <property type="match status" value="1"/>
</dbReference>
<keyword evidence="2" id="KW-1185">Reference proteome</keyword>
<organism evidence="1 2">
    <name type="scientific">Actinorhabdospora filicis</name>
    <dbReference type="NCBI Taxonomy" id="1785913"/>
    <lineage>
        <taxon>Bacteria</taxon>
        <taxon>Bacillati</taxon>
        <taxon>Actinomycetota</taxon>
        <taxon>Actinomycetes</taxon>
        <taxon>Micromonosporales</taxon>
        <taxon>Micromonosporaceae</taxon>
        <taxon>Actinorhabdospora</taxon>
    </lineage>
</organism>
<accession>A0A9W6W4S8</accession>
<evidence type="ECO:0000313" key="1">
    <source>
        <dbReference type="EMBL" id="GLZ79597.1"/>
    </source>
</evidence>
<gene>
    <name evidence="1" type="ORF">Afil01_44040</name>
</gene>
<name>A0A9W6W4S8_9ACTN</name>
<reference evidence="1" key="1">
    <citation type="submission" date="2023-03" db="EMBL/GenBank/DDBJ databases">
        <title>Actinorhabdospora filicis NBRC 111898.</title>
        <authorList>
            <person name="Ichikawa N."/>
            <person name="Sato H."/>
            <person name="Tonouchi N."/>
        </authorList>
    </citation>
    <scope>NUCLEOTIDE SEQUENCE</scope>
    <source>
        <strain evidence="1">NBRC 111898</strain>
    </source>
</reference>
<comment type="caution">
    <text evidence="1">The sequence shown here is derived from an EMBL/GenBank/DDBJ whole genome shotgun (WGS) entry which is preliminary data.</text>
</comment>
<protein>
    <submittedName>
        <fullName evidence="1">Uncharacterized protein</fullName>
    </submittedName>
</protein>
<dbReference type="EMBL" id="BSTX01000003">
    <property type="protein sequence ID" value="GLZ79597.1"/>
    <property type="molecule type" value="Genomic_DNA"/>
</dbReference>
<dbReference type="InterPro" id="IPR054202">
    <property type="entry name" value="DUF6907"/>
</dbReference>
<evidence type="ECO:0000313" key="2">
    <source>
        <dbReference type="Proteomes" id="UP001165079"/>
    </source>
</evidence>
<dbReference type="Proteomes" id="UP001165079">
    <property type="component" value="Unassembled WGS sequence"/>
</dbReference>